<feature type="region of interest" description="Disordered" evidence="1">
    <location>
        <begin position="73"/>
        <end position="98"/>
    </location>
</feature>
<keyword evidence="2" id="KW-1133">Transmembrane helix</keyword>
<keyword evidence="2" id="KW-0812">Transmembrane</keyword>
<dbReference type="Proteomes" id="UP001214441">
    <property type="component" value="Unassembled WGS sequence"/>
</dbReference>
<keyword evidence="4" id="KW-1185">Reference proteome</keyword>
<organism evidence="3 4">
    <name type="scientific">Streptomyces iconiensis</name>
    <dbReference type="NCBI Taxonomy" id="1384038"/>
    <lineage>
        <taxon>Bacteria</taxon>
        <taxon>Bacillati</taxon>
        <taxon>Actinomycetota</taxon>
        <taxon>Actinomycetes</taxon>
        <taxon>Kitasatosporales</taxon>
        <taxon>Streptomycetaceae</taxon>
        <taxon>Streptomyces</taxon>
    </lineage>
</organism>
<evidence type="ECO:0000256" key="2">
    <source>
        <dbReference type="SAM" id="Phobius"/>
    </source>
</evidence>
<proteinExistence type="predicted"/>
<comment type="caution">
    <text evidence="3">The sequence shown here is derived from an EMBL/GenBank/DDBJ whole genome shotgun (WGS) entry which is preliminary data.</text>
</comment>
<feature type="region of interest" description="Disordered" evidence="1">
    <location>
        <begin position="46"/>
        <end position="65"/>
    </location>
</feature>
<evidence type="ECO:0000313" key="4">
    <source>
        <dbReference type="Proteomes" id="UP001214441"/>
    </source>
</evidence>
<gene>
    <name evidence="3" type="ORF">NMN56_022175</name>
</gene>
<feature type="transmembrane region" description="Helical" evidence="2">
    <location>
        <begin position="12"/>
        <end position="31"/>
    </location>
</feature>
<reference evidence="3 4" key="1">
    <citation type="submission" date="2023-05" db="EMBL/GenBank/DDBJ databases">
        <title>Streptantibioticus silvisoli sp. nov., acidotolerant actinomycetes 1 from pine litter.</title>
        <authorList>
            <person name="Swiecimska M."/>
            <person name="Golinska P."/>
            <person name="Sangal V."/>
            <person name="Wachnowicz B."/>
            <person name="Goodfellow M."/>
        </authorList>
    </citation>
    <scope>NUCLEOTIDE SEQUENCE [LARGE SCALE GENOMIC DNA]</scope>
    <source>
        <strain evidence="3 4">DSM 42109</strain>
    </source>
</reference>
<accession>A0ABT7A0N5</accession>
<name>A0ABT7A0N5_9ACTN</name>
<dbReference type="EMBL" id="JANCPR020000022">
    <property type="protein sequence ID" value="MDJ1134619.1"/>
    <property type="molecule type" value="Genomic_DNA"/>
</dbReference>
<keyword evidence="2" id="KW-0472">Membrane</keyword>
<sequence>MEHLLANTADITLTVLVLVGLTTLLALPALLGQRREWRVDRQLRDAERGAYDPAPGGGSGNGRREDLVAIHLTSRDTPGTRQRRHLHRSLNQGPQQAR</sequence>
<dbReference type="RefSeq" id="WP_274040970.1">
    <property type="nucleotide sequence ID" value="NZ_JANCPR020000022.1"/>
</dbReference>
<feature type="compositionally biased region" description="Polar residues" evidence="1">
    <location>
        <begin position="89"/>
        <end position="98"/>
    </location>
</feature>
<evidence type="ECO:0000256" key="1">
    <source>
        <dbReference type="SAM" id="MobiDB-lite"/>
    </source>
</evidence>
<protein>
    <submittedName>
        <fullName evidence="3">Uncharacterized protein</fullName>
    </submittedName>
</protein>
<evidence type="ECO:0000313" key="3">
    <source>
        <dbReference type="EMBL" id="MDJ1134619.1"/>
    </source>
</evidence>